<evidence type="ECO:0000256" key="1">
    <source>
        <dbReference type="SAM" id="SignalP"/>
    </source>
</evidence>
<reference evidence="2 3" key="1">
    <citation type="submission" date="2022-01" db="EMBL/GenBank/DDBJ databases">
        <title>Paraglaciecola sp. G1-23.</title>
        <authorList>
            <person name="Jin M.S."/>
            <person name="Han D.M."/>
            <person name="Kim H.M."/>
            <person name="Jeon C.O."/>
        </authorList>
    </citation>
    <scope>NUCLEOTIDE SEQUENCE [LARGE SCALE GENOMIC DNA]</scope>
    <source>
        <strain evidence="2 3">G1-23</strain>
    </source>
</reference>
<organism evidence="2 3">
    <name type="scientific">Paraglaciecola algarum</name>
    <dbReference type="NCBI Taxonomy" id="3050085"/>
    <lineage>
        <taxon>Bacteria</taxon>
        <taxon>Pseudomonadati</taxon>
        <taxon>Pseudomonadota</taxon>
        <taxon>Gammaproteobacteria</taxon>
        <taxon>Alteromonadales</taxon>
        <taxon>Alteromonadaceae</taxon>
        <taxon>Paraglaciecola</taxon>
    </lineage>
</organism>
<evidence type="ECO:0000313" key="3">
    <source>
        <dbReference type="Proteomes" id="UP001521137"/>
    </source>
</evidence>
<sequence length="176" mass="20405">MQKLVYTLVMFSIATFSGSAYSQALLEIEWYEPEKYTDVRASYGGRQRFKQSTFKRLDEYILKLAQSLPDGHKLKLKVTDLDLAGHVWPSSFVGFGNGASDIRVIKGVDIPRMYFSYQLIDGKDDLVQQADVKLKDMAFLQTHNSHFSKDGLRYEKNMLKRWFNQEFKNLVEVNKS</sequence>
<feature type="chain" id="PRO_5045562978" evidence="1">
    <location>
        <begin position="23"/>
        <end position="176"/>
    </location>
</feature>
<dbReference type="EMBL" id="JAKGAS010000005">
    <property type="protein sequence ID" value="MCF2948745.1"/>
    <property type="molecule type" value="Genomic_DNA"/>
</dbReference>
<accession>A0ABS9D7I5</accession>
<keyword evidence="1" id="KW-0732">Signal</keyword>
<evidence type="ECO:0000313" key="2">
    <source>
        <dbReference type="EMBL" id="MCF2948745.1"/>
    </source>
</evidence>
<dbReference type="Pfam" id="PF11454">
    <property type="entry name" value="DUF3016"/>
    <property type="match status" value="1"/>
</dbReference>
<comment type="caution">
    <text evidence="2">The sequence shown here is derived from an EMBL/GenBank/DDBJ whole genome shotgun (WGS) entry which is preliminary data.</text>
</comment>
<dbReference type="RefSeq" id="WP_235312728.1">
    <property type="nucleotide sequence ID" value="NZ_JAKGAS010000005.1"/>
</dbReference>
<gene>
    <name evidence="2" type="ORF">L0668_11555</name>
</gene>
<protein>
    <submittedName>
        <fullName evidence="2">DUF3016 domain-containing protein</fullName>
    </submittedName>
</protein>
<name>A0ABS9D7I5_9ALTE</name>
<proteinExistence type="predicted"/>
<keyword evidence="3" id="KW-1185">Reference proteome</keyword>
<feature type="signal peptide" evidence="1">
    <location>
        <begin position="1"/>
        <end position="22"/>
    </location>
</feature>
<dbReference type="InterPro" id="IPR021557">
    <property type="entry name" value="DUF3016"/>
</dbReference>
<dbReference type="Proteomes" id="UP001521137">
    <property type="component" value="Unassembled WGS sequence"/>
</dbReference>